<proteinExistence type="predicted"/>
<dbReference type="AlphaFoldDB" id="A0A0F9KFD4"/>
<organism evidence="1">
    <name type="scientific">marine sediment metagenome</name>
    <dbReference type="NCBI Taxonomy" id="412755"/>
    <lineage>
        <taxon>unclassified sequences</taxon>
        <taxon>metagenomes</taxon>
        <taxon>ecological metagenomes</taxon>
    </lineage>
</organism>
<name>A0A0F9KFD4_9ZZZZ</name>
<comment type="caution">
    <text evidence="1">The sequence shown here is derived from an EMBL/GenBank/DDBJ whole genome shotgun (WGS) entry which is preliminary data.</text>
</comment>
<gene>
    <name evidence="1" type="ORF">LCGC14_1410850</name>
</gene>
<dbReference type="EMBL" id="LAZR01009308">
    <property type="protein sequence ID" value="KKM73401.1"/>
    <property type="molecule type" value="Genomic_DNA"/>
</dbReference>
<protein>
    <submittedName>
        <fullName evidence="1">Uncharacterized protein</fullName>
    </submittedName>
</protein>
<reference evidence="1" key="1">
    <citation type="journal article" date="2015" name="Nature">
        <title>Complex archaea that bridge the gap between prokaryotes and eukaryotes.</title>
        <authorList>
            <person name="Spang A."/>
            <person name="Saw J.H."/>
            <person name="Jorgensen S.L."/>
            <person name="Zaremba-Niedzwiedzka K."/>
            <person name="Martijn J."/>
            <person name="Lind A.E."/>
            <person name="van Eijk R."/>
            <person name="Schleper C."/>
            <person name="Guy L."/>
            <person name="Ettema T.J."/>
        </authorList>
    </citation>
    <scope>NUCLEOTIDE SEQUENCE</scope>
</reference>
<sequence length="95" mass="10870">MVKQIPKDTNFGSYGSGENGQATLVDWLDKHAEEWRPPTGDIHLHLMYARVLHWRVVERGSSVCKVPGRCYLMTVHERGPEVLCQLVRRPTDVQS</sequence>
<accession>A0A0F9KFD4</accession>
<evidence type="ECO:0000313" key="1">
    <source>
        <dbReference type="EMBL" id="KKM73401.1"/>
    </source>
</evidence>